<keyword evidence="2 6" id="KW-0812">Transmembrane</keyword>
<feature type="transmembrane region" description="Helical" evidence="6">
    <location>
        <begin position="97"/>
        <end position="124"/>
    </location>
</feature>
<feature type="transmembrane region" description="Helical" evidence="6">
    <location>
        <begin position="328"/>
        <end position="346"/>
    </location>
</feature>
<comment type="caution">
    <text evidence="8">The sequence shown here is derived from an EMBL/GenBank/DDBJ whole genome shotgun (WGS) entry which is preliminary data.</text>
</comment>
<feature type="transmembrane region" description="Helical" evidence="6">
    <location>
        <begin position="172"/>
        <end position="191"/>
    </location>
</feature>
<reference evidence="8" key="1">
    <citation type="submission" date="2022-07" db="EMBL/GenBank/DDBJ databases">
        <title>Genome analysis of Parmales, a sister group of diatoms, reveals the evolutionary specialization of diatoms from phago-mixotrophs to photoautotrophs.</title>
        <authorList>
            <person name="Ban H."/>
            <person name="Sato S."/>
            <person name="Yoshikawa S."/>
            <person name="Kazumasa Y."/>
            <person name="Nakamura Y."/>
            <person name="Ichinomiya M."/>
            <person name="Saitoh K."/>
            <person name="Sato N."/>
            <person name="Blanc-Mathieu R."/>
            <person name="Endo H."/>
            <person name="Kuwata A."/>
            <person name="Ogata H."/>
        </authorList>
    </citation>
    <scope>NUCLEOTIDE SEQUENCE</scope>
</reference>
<sequence>MPKRFYVLASFSVVTCANSWLWITFSPIEEGLEGLWGVSAEAINQLSTVFMISYIFLGFGGLYILEQVGLRRGLLYGAGLTCLGSAVRLAGGTHPSAWGFGVSYAGSLIASLGQLFTLAVPPLLATSWFPASERSLASNVGVVANQCGTALGLGVTGILVDEANVKDDLWRYFLLQTAVTVIGLTMVWVVVEDFPEVAPSKAARVKSGSGGGEEEKWGREGGGRGREESERGEGEGEREVGKGGFWVYIETVKHLLLKRDVRLLAIAYGLSTGTFYSVATFLSQLLDSWEASESSTVGLFVVLIGLLGSLTGGYWLDRSREYQHVTRSFYVFATLAMAFWAFVLATKANNRALVYLTASLAGFTLTANIGTGFEFVVELTFPVSESTTAGLLNVSAQAFGCVSIWVGEALLDALGVDALNIMMLLLIGTATLLVCFGVDNEEYLREKEESRGSVIGGSLLRRSGTIEREGLI</sequence>
<comment type="subcellular location">
    <subcellularLocation>
        <location evidence="1">Membrane</location>
        <topology evidence="1">Multi-pass membrane protein</topology>
    </subcellularLocation>
</comment>
<feature type="transmembrane region" description="Helical" evidence="6">
    <location>
        <begin position="352"/>
        <end position="377"/>
    </location>
</feature>
<dbReference type="GO" id="GO:0016020">
    <property type="term" value="C:membrane"/>
    <property type="evidence" value="ECO:0007669"/>
    <property type="project" value="UniProtKB-SubCell"/>
</dbReference>
<feature type="transmembrane region" description="Helical" evidence="6">
    <location>
        <begin position="418"/>
        <end position="438"/>
    </location>
</feature>
<feature type="transmembrane region" description="Helical" evidence="6">
    <location>
        <begin position="74"/>
        <end position="91"/>
    </location>
</feature>
<feature type="domain" description="Major facilitator superfamily (MFS) profile" evidence="7">
    <location>
        <begin position="1"/>
        <end position="442"/>
    </location>
</feature>
<evidence type="ECO:0000256" key="3">
    <source>
        <dbReference type="ARBA" id="ARBA00022989"/>
    </source>
</evidence>
<dbReference type="EMBL" id="BRXZ01002104">
    <property type="protein sequence ID" value="GMH54550.1"/>
    <property type="molecule type" value="Genomic_DNA"/>
</dbReference>
<dbReference type="PANTHER" id="PTHR10924:SF4">
    <property type="entry name" value="GH15861P"/>
    <property type="match status" value="1"/>
</dbReference>
<dbReference type="Gene3D" id="1.20.1250.20">
    <property type="entry name" value="MFS general substrate transporter like domains"/>
    <property type="match status" value="1"/>
</dbReference>
<feature type="transmembrane region" description="Helical" evidence="6">
    <location>
        <begin position="297"/>
        <end position="316"/>
    </location>
</feature>
<dbReference type="Proteomes" id="UP001165082">
    <property type="component" value="Unassembled WGS sequence"/>
</dbReference>
<keyword evidence="9" id="KW-1185">Reference proteome</keyword>
<dbReference type="InterPro" id="IPR020846">
    <property type="entry name" value="MFS_dom"/>
</dbReference>
<keyword evidence="3 6" id="KW-1133">Transmembrane helix</keyword>
<evidence type="ECO:0000256" key="5">
    <source>
        <dbReference type="SAM" id="MobiDB-lite"/>
    </source>
</evidence>
<feature type="transmembrane region" description="Helical" evidence="6">
    <location>
        <begin position="136"/>
        <end position="160"/>
    </location>
</feature>
<dbReference type="GO" id="GO:0097037">
    <property type="term" value="P:heme export"/>
    <property type="evidence" value="ECO:0007669"/>
    <property type="project" value="TreeGrafter"/>
</dbReference>
<evidence type="ECO:0000259" key="7">
    <source>
        <dbReference type="PROSITE" id="PS50850"/>
    </source>
</evidence>
<dbReference type="SUPFAM" id="SSF103473">
    <property type="entry name" value="MFS general substrate transporter"/>
    <property type="match status" value="1"/>
</dbReference>
<feature type="transmembrane region" description="Helical" evidence="6">
    <location>
        <begin position="389"/>
        <end position="406"/>
    </location>
</feature>
<feature type="transmembrane region" description="Helical" evidence="6">
    <location>
        <begin position="5"/>
        <end position="23"/>
    </location>
</feature>
<protein>
    <recommendedName>
        <fullName evidence="7">Major facilitator superfamily (MFS) profile domain-containing protein</fullName>
    </recommendedName>
</protein>
<feature type="transmembrane region" description="Helical" evidence="6">
    <location>
        <begin position="263"/>
        <end position="285"/>
    </location>
</feature>
<dbReference type="OrthoDB" id="422206at2759"/>
<evidence type="ECO:0000313" key="8">
    <source>
        <dbReference type="EMBL" id="GMH54550.1"/>
    </source>
</evidence>
<dbReference type="InterPro" id="IPR036259">
    <property type="entry name" value="MFS_trans_sf"/>
</dbReference>
<feature type="transmembrane region" description="Helical" evidence="6">
    <location>
        <begin position="43"/>
        <end position="65"/>
    </location>
</feature>
<keyword evidence="4 6" id="KW-0472">Membrane</keyword>
<evidence type="ECO:0000256" key="6">
    <source>
        <dbReference type="SAM" id="Phobius"/>
    </source>
</evidence>
<organism evidence="8 9">
    <name type="scientific">Triparma retinervis</name>
    <dbReference type="NCBI Taxonomy" id="2557542"/>
    <lineage>
        <taxon>Eukaryota</taxon>
        <taxon>Sar</taxon>
        <taxon>Stramenopiles</taxon>
        <taxon>Ochrophyta</taxon>
        <taxon>Bolidophyceae</taxon>
        <taxon>Parmales</taxon>
        <taxon>Triparmaceae</taxon>
        <taxon>Triparma</taxon>
    </lineage>
</organism>
<dbReference type="AlphaFoldDB" id="A0A9W6ZRB3"/>
<evidence type="ECO:0000256" key="1">
    <source>
        <dbReference type="ARBA" id="ARBA00004141"/>
    </source>
</evidence>
<accession>A0A9W6ZRB3</accession>
<feature type="region of interest" description="Disordered" evidence="5">
    <location>
        <begin position="202"/>
        <end position="238"/>
    </location>
</feature>
<dbReference type="GO" id="GO:0020037">
    <property type="term" value="F:heme binding"/>
    <property type="evidence" value="ECO:0007669"/>
    <property type="project" value="TreeGrafter"/>
</dbReference>
<feature type="compositionally biased region" description="Basic and acidic residues" evidence="5">
    <location>
        <begin position="213"/>
        <end position="238"/>
    </location>
</feature>
<name>A0A9W6ZRB3_9STRA</name>
<proteinExistence type="predicted"/>
<evidence type="ECO:0000313" key="9">
    <source>
        <dbReference type="Proteomes" id="UP001165082"/>
    </source>
</evidence>
<dbReference type="Pfam" id="PF07690">
    <property type="entry name" value="MFS_1"/>
    <property type="match status" value="1"/>
</dbReference>
<dbReference type="PANTHER" id="PTHR10924">
    <property type="entry name" value="MAJOR FACILITATOR SUPERFAMILY PROTEIN-RELATED"/>
    <property type="match status" value="1"/>
</dbReference>
<evidence type="ECO:0000256" key="4">
    <source>
        <dbReference type="ARBA" id="ARBA00023136"/>
    </source>
</evidence>
<dbReference type="GO" id="GO:0015232">
    <property type="term" value="F:heme transmembrane transporter activity"/>
    <property type="evidence" value="ECO:0007669"/>
    <property type="project" value="TreeGrafter"/>
</dbReference>
<evidence type="ECO:0000256" key="2">
    <source>
        <dbReference type="ARBA" id="ARBA00022692"/>
    </source>
</evidence>
<gene>
    <name evidence="8" type="ORF">TrRE_jg13133</name>
</gene>
<dbReference type="InterPro" id="IPR011701">
    <property type="entry name" value="MFS"/>
</dbReference>
<dbReference type="InterPro" id="IPR049680">
    <property type="entry name" value="FLVCR1-2_SLC49-like"/>
</dbReference>
<dbReference type="PROSITE" id="PS50850">
    <property type="entry name" value="MFS"/>
    <property type="match status" value="1"/>
</dbReference>